<dbReference type="InterPro" id="IPR002477">
    <property type="entry name" value="Peptidoglycan-bd-like"/>
</dbReference>
<keyword evidence="3" id="KW-1185">Reference proteome</keyword>
<dbReference type="InterPro" id="IPR013423">
    <property type="entry name" value="CHP02594"/>
</dbReference>
<dbReference type="OrthoDB" id="8776734at2"/>
<organism evidence="2 3">
    <name type="scientific">Methylocaldum marinum</name>
    <dbReference type="NCBI Taxonomy" id="1432792"/>
    <lineage>
        <taxon>Bacteria</taxon>
        <taxon>Pseudomonadati</taxon>
        <taxon>Pseudomonadota</taxon>
        <taxon>Gammaproteobacteria</taxon>
        <taxon>Methylococcales</taxon>
        <taxon>Methylococcaceae</taxon>
        <taxon>Methylocaldum</taxon>
    </lineage>
</organism>
<sequence length="248" mass="27105">MSGLANVFPQQKQELTMAMTLRRGDRGPEVQRLQELLNTRLKPIPRLRPDGDFGALTEAVVREYQVSVGLGIDGIVGPRTWAALEKGLVTPMPAAIPGHYPDAPWMAVAGKEIGQKAVAGRAYNPRILDYHATTTLRAQSDETAWCSAFVNWCLRQAGITGTNSAGAASWLTWKGGQPVGPRPGAITVIHNPRMVNTRLSRSGNHVGFLLQDTGSHYKLLGGNQKAMVKTSSFPKSSWHLKGYRWPKQ</sequence>
<dbReference type="InterPro" id="IPR036365">
    <property type="entry name" value="PGBD-like_sf"/>
</dbReference>
<dbReference type="Gene3D" id="1.10.101.10">
    <property type="entry name" value="PGBD-like superfamily/PGBD"/>
    <property type="match status" value="1"/>
</dbReference>
<name>A0A250KTL2_9GAMM</name>
<proteinExistence type="predicted"/>
<dbReference type="AlphaFoldDB" id="A0A250KTL2"/>
<dbReference type="EMBL" id="AP017928">
    <property type="protein sequence ID" value="BBA34876.1"/>
    <property type="molecule type" value="Genomic_DNA"/>
</dbReference>
<protein>
    <recommendedName>
        <fullName evidence="1">Peptidoglycan binding-like domain-containing protein</fullName>
    </recommendedName>
</protein>
<evidence type="ECO:0000313" key="3">
    <source>
        <dbReference type="Proteomes" id="UP000266313"/>
    </source>
</evidence>
<reference evidence="2 3" key="1">
    <citation type="submission" date="2016-12" db="EMBL/GenBank/DDBJ databases">
        <title>Genome sequencing of Methylocaldum marinum.</title>
        <authorList>
            <person name="Takeuchi M."/>
            <person name="Kamagata Y."/>
            <person name="Hiraoka S."/>
            <person name="Oshima K."/>
            <person name="Hattori M."/>
            <person name="Iwasaki W."/>
        </authorList>
    </citation>
    <scope>NUCLEOTIDE SEQUENCE [LARGE SCALE GENOMIC DNA]</scope>
    <source>
        <strain evidence="2 3">S8</strain>
    </source>
</reference>
<feature type="domain" description="Peptidoglycan binding-like" evidence="1">
    <location>
        <begin position="26"/>
        <end position="84"/>
    </location>
</feature>
<dbReference type="RefSeq" id="WP_119630187.1">
    <property type="nucleotide sequence ID" value="NZ_AP017928.1"/>
</dbReference>
<accession>A0A250KTL2</accession>
<evidence type="ECO:0000259" key="1">
    <source>
        <dbReference type="Pfam" id="PF01471"/>
    </source>
</evidence>
<dbReference type="KEGG" id="mmai:sS8_2932"/>
<dbReference type="InterPro" id="IPR036366">
    <property type="entry name" value="PGBDSf"/>
</dbReference>
<dbReference type="NCBIfam" id="TIGR02594">
    <property type="entry name" value="TIGR02594 family protein"/>
    <property type="match status" value="1"/>
</dbReference>
<dbReference type="Pfam" id="PF01471">
    <property type="entry name" value="PG_binding_1"/>
    <property type="match status" value="1"/>
</dbReference>
<dbReference type="SUPFAM" id="SSF47090">
    <property type="entry name" value="PGBD-like"/>
    <property type="match status" value="1"/>
</dbReference>
<evidence type="ECO:0000313" key="2">
    <source>
        <dbReference type="EMBL" id="BBA34876.1"/>
    </source>
</evidence>
<gene>
    <name evidence="2" type="ORF">sS8_2932</name>
</gene>
<dbReference type="Proteomes" id="UP000266313">
    <property type="component" value="Chromosome"/>
</dbReference>